<keyword evidence="2" id="KW-1185">Reference proteome</keyword>
<sequence>MPGVGKTTPAVYWAPAMLSERRGWDLSSRERSHRQLQPRFSVPARIFARSGATRSARHAARQFAVEPGGTTITWVLTPPPLRMQR</sequence>
<dbReference type="AlphaFoldDB" id="A0A8J3YTW2"/>
<accession>A0A8J3YTW2</accession>
<proteinExistence type="predicted"/>
<dbReference type="Proteomes" id="UP000619260">
    <property type="component" value="Unassembled WGS sequence"/>
</dbReference>
<comment type="caution">
    <text evidence="1">The sequence shown here is derived from an EMBL/GenBank/DDBJ whole genome shotgun (WGS) entry which is preliminary data.</text>
</comment>
<organism evidence="1 2">
    <name type="scientific">Virgisporangium aliadipatigenens</name>
    <dbReference type="NCBI Taxonomy" id="741659"/>
    <lineage>
        <taxon>Bacteria</taxon>
        <taxon>Bacillati</taxon>
        <taxon>Actinomycetota</taxon>
        <taxon>Actinomycetes</taxon>
        <taxon>Micromonosporales</taxon>
        <taxon>Micromonosporaceae</taxon>
        <taxon>Virgisporangium</taxon>
    </lineage>
</organism>
<evidence type="ECO:0000313" key="2">
    <source>
        <dbReference type="Proteomes" id="UP000619260"/>
    </source>
</evidence>
<evidence type="ECO:0000313" key="1">
    <source>
        <dbReference type="EMBL" id="GIJ49731.1"/>
    </source>
</evidence>
<name>A0A8J3YTW2_9ACTN</name>
<protein>
    <submittedName>
        <fullName evidence="1">Uncharacterized protein</fullName>
    </submittedName>
</protein>
<dbReference type="EMBL" id="BOPF01000030">
    <property type="protein sequence ID" value="GIJ49731.1"/>
    <property type="molecule type" value="Genomic_DNA"/>
</dbReference>
<reference evidence="1" key="1">
    <citation type="submission" date="2021-01" db="EMBL/GenBank/DDBJ databases">
        <title>Whole genome shotgun sequence of Virgisporangium aliadipatigenens NBRC 105644.</title>
        <authorList>
            <person name="Komaki H."/>
            <person name="Tamura T."/>
        </authorList>
    </citation>
    <scope>NUCLEOTIDE SEQUENCE</scope>
    <source>
        <strain evidence="1">NBRC 105644</strain>
    </source>
</reference>
<gene>
    <name evidence="1" type="ORF">Val02_66170</name>
</gene>